<organism evidence="1 2">
    <name type="scientific">Paralvinella palmiformis</name>
    <dbReference type="NCBI Taxonomy" id="53620"/>
    <lineage>
        <taxon>Eukaryota</taxon>
        <taxon>Metazoa</taxon>
        <taxon>Spiralia</taxon>
        <taxon>Lophotrochozoa</taxon>
        <taxon>Annelida</taxon>
        <taxon>Polychaeta</taxon>
        <taxon>Sedentaria</taxon>
        <taxon>Canalipalpata</taxon>
        <taxon>Terebellida</taxon>
        <taxon>Terebelliformia</taxon>
        <taxon>Alvinellidae</taxon>
        <taxon>Paralvinella</taxon>
    </lineage>
</organism>
<gene>
    <name evidence="1" type="ORF">LSH36_87g04012</name>
</gene>
<keyword evidence="2" id="KW-1185">Reference proteome</keyword>
<name>A0AAD9K1X6_9ANNE</name>
<dbReference type="EMBL" id="JAODUP010000087">
    <property type="protein sequence ID" value="KAK2163026.1"/>
    <property type="molecule type" value="Genomic_DNA"/>
</dbReference>
<proteinExistence type="predicted"/>
<dbReference type="Proteomes" id="UP001208570">
    <property type="component" value="Unassembled WGS sequence"/>
</dbReference>
<dbReference type="AlphaFoldDB" id="A0AAD9K1X6"/>
<reference evidence="1" key="1">
    <citation type="journal article" date="2023" name="Mol. Biol. Evol.">
        <title>Third-Generation Sequencing Reveals the Adaptive Role of the Epigenome in Three Deep-Sea Polychaetes.</title>
        <authorList>
            <person name="Perez M."/>
            <person name="Aroh O."/>
            <person name="Sun Y."/>
            <person name="Lan Y."/>
            <person name="Juniper S.K."/>
            <person name="Young C.R."/>
            <person name="Angers B."/>
            <person name="Qian P.Y."/>
        </authorList>
    </citation>
    <scope>NUCLEOTIDE SEQUENCE</scope>
    <source>
        <strain evidence="1">P08H-3</strain>
    </source>
</reference>
<comment type="caution">
    <text evidence="1">The sequence shown here is derived from an EMBL/GenBank/DDBJ whole genome shotgun (WGS) entry which is preliminary data.</text>
</comment>
<sequence>MEQQHVVLMVDEALYPKPLELKWSMKEYKNILIPSLGGLDIAMNILGIIGRHMNESGLSELCVRYDHVNYARWGTLYLAGMSVLPPEVLVEFEEGNFVVKRTDRRFHHISLDQSTEWLNATG</sequence>
<evidence type="ECO:0000313" key="1">
    <source>
        <dbReference type="EMBL" id="KAK2163026.1"/>
    </source>
</evidence>
<protein>
    <submittedName>
        <fullName evidence="1">Uncharacterized protein</fullName>
    </submittedName>
</protein>
<dbReference type="PANTHER" id="PTHR47018">
    <property type="entry name" value="CXC DOMAIN-CONTAINING PROTEIN-RELATED"/>
    <property type="match status" value="1"/>
</dbReference>
<evidence type="ECO:0000313" key="2">
    <source>
        <dbReference type="Proteomes" id="UP001208570"/>
    </source>
</evidence>
<accession>A0AAD9K1X6</accession>